<reference evidence="1" key="1">
    <citation type="submission" date="2014-09" db="EMBL/GenBank/DDBJ databases">
        <authorList>
            <person name="Magalhaes I.L.F."/>
            <person name="Oliveira U."/>
            <person name="Santos F.R."/>
            <person name="Vidigal T.H.D.A."/>
            <person name="Brescovit A.D."/>
            <person name="Santos A.J."/>
        </authorList>
    </citation>
    <scope>NUCLEOTIDE SEQUENCE</scope>
    <source>
        <tissue evidence="1">Shoot tissue taken approximately 20 cm above the soil surface</tissue>
    </source>
</reference>
<organism evidence="1">
    <name type="scientific">Arundo donax</name>
    <name type="common">Giant reed</name>
    <name type="synonym">Donax arundinaceus</name>
    <dbReference type="NCBI Taxonomy" id="35708"/>
    <lineage>
        <taxon>Eukaryota</taxon>
        <taxon>Viridiplantae</taxon>
        <taxon>Streptophyta</taxon>
        <taxon>Embryophyta</taxon>
        <taxon>Tracheophyta</taxon>
        <taxon>Spermatophyta</taxon>
        <taxon>Magnoliopsida</taxon>
        <taxon>Liliopsida</taxon>
        <taxon>Poales</taxon>
        <taxon>Poaceae</taxon>
        <taxon>PACMAD clade</taxon>
        <taxon>Arundinoideae</taxon>
        <taxon>Arundineae</taxon>
        <taxon>Arundo</taxon>
    </lineage>
</organism>
<sequence>MTRHRLVGQVGEPER</sequence>
<dbReference type="EMBL" id="GBRH01280344">
    <property type="protein sequence ID" value="JAD17551.1"/>
    <property type="molecule type" value="Transcribed_RNA"/>
</dbReference>
<proteinExistence type="predicted"/>
<reference evidence="1" key="2">
    <citation type="journal article" date="2015" name="Data Brief">
        <title>Shoot transcriptome of the giant reed, Arundo donax.</title>
        <authorList>
            <person name="Barrero R.A."/>
            <person name="Guerrero F.D."/>
            <person name="Moolhuijzen P."/>
            <person name="Goolsby J.A."/>
            <person name="Tidwell J."/>
            <person name="Bellgard S.E."/>
            <person name="Bellgard M.I."/>
        </authorList>
    </citation>
    <scope>NUCLEOTIDE SEQUENCE</scope>
    <source>
        <tissue evidence="1">Shoot tissue taken approximately 20 cm above the soil surface</tissue>
    </source>
</reference>
<evidence type="ECO:0000313" key="1">
    <source>
        <dbReference type="EMBL" id="JAD17551.1"/>
    </source>
</evidence>
<accession>A0A0A8XUL5</accession>
<protein>
    <submittedName>
        <fullName evidence="1">Uncharacterized protein</fullName>
    </submittedName>
</protein>
<name>A0A0A8XUL5_ARUDO</name>